<feature type="transmembrane region" description="Helical" evidence="2">
    <location>
        <begin position="20"/>
        <end position="44"/>
    </location>
</feature>
<keyword evidence="2" id="KW-0472">Membrane</keyword>
<organism evidence="3 4">
    <name type="scientific">Helicobacter ibis</name>
    <dbReference type="NCBI Taxonomy" id="2962633"/>
    <lineage>
        <taxon>Bacteria</taxon>
        <taxon>Pseudomonadati</taxon>
        <taxon>Campylobacterota</taxon>
        <taxon>Epsilonproteobacteria</taxon>
        <taxon>Campylobacterales</taxon>
        <taxon>Helicobacteraceae</taxon>
        <taxon>Helicobacter</taxon>
    </lineage>
</organism>
<protein>
    <recommendedName>
        <fullName evidence="5">Septum formation initiator</fullName>
    </recommendedName>
</protein>
<evidence type="ECO:0000256" key="2">
    <source>
        <dbReference type="SAM" id="Phobius"/>
    </source>
</evidence>
<sequence>MSNKYVNGGFYKLLPYLSLALIICIIGVYFANLMFGTNSLSILLELRQKEQKMQEEVRSLTEQNANLQKEFFELKGLEPK</sequence>
<name>A0ABT4VE92_9HELI</name>
<evidence type="ECO:0000313" key="3">
    <source>
        <dbReference type="EMBL" id="MDA3969013.1"/>
    </source>
</evidence>
<keyword evidence="2" id="KW-1133">Transmembrane helix</keyword>
<dbReference type="RefSeq" id="WP_271021303.1">
    <property type="nucleotide sequence ID" value="NZ_JAQHXR010000002.1"/>
</dbReference>
<evidence type="ECO:0000313" key="4">
    <source>
        <dbReference type="Proteomes" id="UP001210261"/>
    </source>
</evidence>
<proteinExistence type="predicted"/>
<reference evidence="3 4" key="1">
    <citation type="submission" date="2023-01" db="EMBL/GenBank/DDBJ databases">
        <title>Description of Helicobacter ibis sp. nov. isolated from faecal droppings of black-faced ibis (Theristicus melanopis).</title>
        <authorList>
            <person name="Lopez-Cantillo M."/>
            <person name="Vidal-Veuthey B."/>
            <person name="Mella A."/>
            <person name="De La Haba R."/>
            <person name="Collado L."/>
        </authorList>
    </citation>
    <scope>NUCLEOTIDE SEQUENCE [LARGE SCALE GENOMIC DNA]</scope>
    <source>
        <strain evidence="3 4">A82</strain>
    </source>
</reference>
<evidence type="ECO:0000256" key="1">
    <source>
        <dbReference type="SAM" id="Coils"/>
    </source>
</evidence>
<keyword evidence="2" id="KW-0812">Transmembrane</keyword>
<accession>A0ABT4VE92</accession>
<keyword evidence="4" id="KW-1185">Reference proteome</keyword>
<dbReference type="EMBL" id="JAQHXR010000002">
    <property type="protein sequence ID" value="MDA3969013.1"/>
    <property type="molecule type" value="Genomic_DNA"/>
</dbReference>
<feature type="coiled-coil region" evidence="1">
    <location>
        <begin position="43"/>
        <end position="70"/>
    </location>
</feature>
<gene>
    <name evidence="3" type="ORF">PF021_04910</name>
</gene>
<comment type="caution">
    <text evidence="3">The sequence shown here is derived from an EMBL/GenBank/DDBJ whole genome shotgun (WGS) entry which is preliminary data.</text>
</comment>
<dbReference type="Proteomes" id="UP001210261">
    <property type="component" value="Unassembled WGS sequence"/>
</dbReference>
<keyword evidence="1" id="KW-0175">Coiled coil</keyword>
<evidence type="ECO:0008006" key="5">
    <source>
        <dbReference type="Google" id="ProtNLM"/>
    </source>
</evidence>